<organism evidence="4 5">
    <name type="scientific">Zygosaccharomyces bailii (strain CLIB 213 / ATCC 58445 / CBS 680 / BCRC 21525 / NBRC 1098 / NCYC 1416 / NRRL Y-2227)</name>
    <dbReference type="NCBI Taxonomy" id="1333698"/>
    <lineage>
        <taxon>Eukaryota</taxon>
        <taxon>Fungi</taxon>
        <taxon>Dikarya</taxon>
        <taxon>Ascomycota</taxon>
        <taxon>Saccharomycotina</taxon>
        <taxon>Saccharomycetes</taxon>
        <taxon>Saccharomycetales</taxon>
        <taxon>Saccharomycetaceae</taxon>
        <taxon>Zygosaccharomyces</taxon>
    </lineage>
</organism>
<dbReference type="InterPro" id="IPR009060">
    <property type="entry name" value="UBA-like_sf"/>
</dbReference>
<dbReference type="InterPro" id="IPR003892">
    <property type="entry name" value="CUE"/>
</dbReference>
<dbReference type="Pfam" id="PF02845">
    <property type="entry name" value="CUE"/>
    <property type="match status" value="2"/>
</dbReference>
<evidence type="ECO:0000313" key="4">
    <source>
        <dbReference type="EMBL" id="CDF90005.1"/>
    </source>
</evidence>
<dbReference type="SMART" id="SM00546">
    <property type="entry name" value="CUE"/>
    <property type="match status" value="2"/>
</dbReference>
<dbReference type="OrthoDB" id="4080456at2759"/>
<feature type="region of interest" description="Disordered" evidence="1">
    <location>
        <begin position="91"/>
        <end position="112"/>
    </location>
</feature>
<sequence>MDHELATLVEMFPDRCLEDLHAALKSSKYIMDDACAMLLSEQQQPRANPVEELQAMFPDVDANTVRQVFKEQGSSDNAVAELLNHSLIIEESKEQKKRENENERSSNSSFSGPEQCIQIVQKYTDTTDAAAKQASYRSSFCAAKAIIATVESHQVQANPEKPARTVESKKLFTGPRGRVQGPSGIAHANSFMVLQPKDNSDSTSEVEQPYVYSKESLEGQELEDAIQSNLDLRSINPKFLRHALEFYKGDLHRTLSLAMFILDHRAAHYTHTDPPQSTEPPNISGFTRLQTRRRRSSTGSTSPFNPSLWDDQLQDTANRMVQDVLVSPRLDFHGFLCNDALLVLHKCLNKWWEEELTQRELHNQKLSMSQVANVSPLTVITGRGIHSDNGVSKLKREVRKFLDKNDYKYHEDTAYFVVLGKKSR</sequence>
<dbReference type="PANTHER" id="PTHR46535:SF1">
    <property type="entry name" value="NEDD4-BINDING PROTEIN 2"/>
    <property type="match status" value="1"/>
</dbReference>
<dbReference type="InterPro" id="IPR052772">
    <property type="entry name" value="Endo/PolyKinase_Domain-Protein"/>
</dbReference>
<proteinExistence type="predicted"/>
<dbReference type="Proteomes" id="UP000019375">
    <property type="component" value="Unassembled WGS sequence"/>
</dbReference>
<feature type="compositionally biased region" description="Polar residues" evidence="1">
    <location>
        <begin position="273"/>
        <end position="285"/>
    </location>
</feature>
<protein>
    <submittedName>
        <fullName evidence="4">ZYBA0S05-06678g1_1</fullName>
    </submittedName>
</protein>
<feature type="region of interest" description="Disordered" evidence="1">
    <location>
        <begin position="271"/>
        <end position="309"/>
    </location>
</feature>
<evidence type="ECO:0000313" key="5">
    <source>
        <dbReference type="Proteomes" id="UP000019375"/>
    </source>
</evidence>
<dbReference type="GO" id="GO:0005634">
    <property type="term" value="C:nucleus"/>
    <property type="evidence" value="ECO:0007669"/>
    <property type="project" value="TreeGrafter"/>
</dbReference>
<feature type="domain" description="CUE" evidence="3">
    <location>
        <begin position="1"/>
        <end position="43"/>
    </location>
</feature>
<dbReference type="AlphaFoldDB" id="A0A8J2XB74"/>
<keyword evidence="5" id="KW-1185">Reference proteome</keyword>
<dbReference type="Gene3D" id="1.10.8.10">
    <property type="entry name" value="DNA helicase RuvA subunit, C-terminal domain"/>
    <property type="match status" value="1"/>
</dbReference>
<feature type="compositionally biased region" description="Basic and acidic residues" evidence="1">
    <location>
        <begin position="91"/>
        <end position="104"/>
    </location>
</feature>
<dbReference type="GO" id="GO:0043130">
    <property type="term" value="F:ubiquitin binding"/>
    <property type="evidence" value="ECO:0007669"/>
    <property type="project" value="InterPro"/>
</dbReference>
<dbReference type="SUPFAM" id="SSF46934">
    <property type="entry name" value="UBA-like"/>
    <property type="match status" value="1"/>
</dbReference>
<dbReference type="InterPro" id="IPR036063">
    <property type="entry name" value="Smr_dom_sf"/>
</dbReference>
<dbReference type="Gene3D" id="3.30.1370.110">
    <property type="match status" value="1"/>
</dbReference>
<dbReference type="PANTHER" id="PTHR46535">
    <property type="entry name" value="NEDD4-BINDING PROTEIN 2"/>
    <property type="match status" value="1"/>
</dbReference>
<gene>
    <name evidence="4" type="ORF">BN860_06678g</name>
</gene>
<evidence type="ECO:0000259" key="2">
    <source>
        <dbReference type="PROSITE" id="PS50828"/>
    </source>
</evidence>
<reference evidence="5" key="1">
    <citation type="journal article" date="2013" name="Genome Announc.">
        <title>Genome sequence of the food spoilage yeast Zygosaccharomyces bailii CLIB 213(T).</title>
        <authorList>
            <person name="Galeote V."/>
            <person name="Bigey F."/>
            <person name="Devillers H."/>
            <person name="Neuveglise C."/>
            <person name="Dequin S."/>
        </authorList>
    </citation>
    <scope>NUCLEOTIDE SEQUENCE [LARGE SCALE GENOMIC DNA]</scope>
    <source>
        <strain evidence="5">CLIB 213 / ATCC 58445 / CBS 680 / CCRC 21525 / NBRC 1098 / NCYC 1416 / NRRL Y-2227</strain>
    </source>
</reference>
<dbReference type="PROSITE" id="PS50828">
    <property type="entry name" value="SMR"/>
    <property type="match status" value="1"/>
</dbReference>
<dbReference type="SUPFAM" id="SSF160443">
    <property type="entry name" value="SMR domain-like"/>
    <property type="match status" value="1"/>
</dbReference>
<name>A0A8J2XB74_ZYGB2</name>
<evidence type="ECO:0000259" key="3">
    <source>
        <dbReference type="PROSITE" id="PS51140"/>
    </source>
</evidence>
<dbReference type="CDD" id="cd14279">
    <property type="entry name" value="CUE"/>
    <property type="match status" value="2"/>
</dbReference>
<dbReference type="PROSITE" id="PS51140">
    <property type="entry name" value="CUE"/>
    <property type="match status" value="2"/>
</dbReference>
<evidence type="ECO:0000256" key="1">
    <source>
        <dbReference type="SAM" id="MobiDB-lite"/>
    </source>
</evidence>
<accession>A0A8J2XB74</accession>
<dbReference type="InterPro" id="IPR002625">
    <property type="entry name" value="Smr_dom"/>
</dbReference>
<dbReference type="EMBL" id="HG316458">
    <property type="protein sequence ID" value="CDF90005.1"/>
    <property type="molecule type" value="Genomic_DNA"/>
</dbReference>
<dbReference type="SMART" id="SM00463">
    <property type="entry name" value="SMR"/>
    <property type="match status" value="1"/>
</dbReference>
<feature type="domain" description="CUE" evidence="3">
    <location>
        <begin position="45"/>
        <end position="87"/>
    </location>
</feature>
<dbReference type="GO" id="GO:0004519">
    <property type="term" value="F:endonuclease activity"/>
    <property type="evidence" value="ECO:0007669"/>
    <property type="project" value="TreeGrafter"/>
</dbReference>
<feature type="domain" description="Smr" evidence="2">
    <location>
        <begin position="330"/>
        <end position="424"/>
    </location>
</feature>